<dbReference type="Proteomes" id="UP000299102">
    <property type="component" value="Unassembled WGS sequence"/>
</dbReference>
<sequence>MTVGLPTADGSCSGTSDSGARYGGLRVRTNCKYETSAPGSRSARFREISLPSSYSRSYYAESSRSGEYTFKAPLNFGNIVKIIFESRGARRRRNWMPLPDMAFSVDYPLGQDRGSPVTNGPKISKEFCVGKNLAYTHNQCLNGYFPLLRQKRNL</sequence>
<reference evidence="1 2" key="1">
    <citation type="journal article" date="2019" name="Commun. Biol.">
        <title>The bagworm genome reveals a unique fibroin gene that provides high tensile strength.</title>
        <authorList>
            <person name="Kono N."/>
            <person name="Nakamura H."/>
            <person name="Ohtoshi R."/>
            <person name="Tomita M."/>
            <person name="Numata K."/>
            <person name="Arakawa K."/>
        </authorList>
    </citation>
    <scope>NUCLEOTIDE SEQUENCE [LARGE SCALE GENOMIC DNA]</scope>
</reference>
<accession>A0A4C1Z7L7</accession>
<comment type="caution">
    <text evidence="1">The sequence shown here is derived from an EMBL/GenBank/DDBJ whole genome shotgun (WGS) entry which is preliminary data.</text>
</comment>
<protein>
    <submittedName>
        <fullName evidence="1">Uncharacterized protein</fullName>
    </submittedName>
</protein>
<dbReference type="AlphaFoldDB" id="A0A4C1Z7L7"/>
<proteinExistence type="predicted"/>
<keyword evidence="2" id="KW-1185">Reference proteome</keyword>
<name>A0A4C1Z7L7_EUMVA</name>
<evidence type="ECO:0000313" key="1">
    <source>
        <dbReference type="EMBL" id="GBP82595.1"/>
    </source>
</evidence>
<gene>
    <name evidence="1" type="ORF">EVAR_69817_1</name>
</gene>
<organism evidence="1 2">
    <name type="scientific">Eumeta variegata</name>
    <name type="common">Bagworm moth</name>
    <name type="synonym">Eumeta japonica</name>
    <dbReference type="NCBI Taxonomy" id="151549"/>
    <lineage>
        <taxon>Eukaryota</taxon>
        <taxon>Metazoa</taxon>
        <taxon>Ecdysozoa</taxon>
        <taxon>Arthropoda</taxon>
        <taxon>Hexapoda</taxon>
        <taxon>Insecta</taxon>
        <taxon>Pterygota</taxon>
        <taxon>Neoptera</taxon>
        <taxon>Endopterygota</taxon>
        <taxon>Lepidoptera</taxon>
        <taxon>Glossata</taxon>
        <taxon>Ditrysia</taxon>
        <taxon>Tineoidea</taxon>
        <taxon>Psychidae</taxon>
        <taxon>Oiketicinae</taxon>
        <taxon>Eumeta</taxon>
    </lineage>
</organism>
<evidence type="ECO:0000313" key="2">
    <source>
        <dbReference type="Proteomes" id="UP000299102"/>
    </source>
</evidence>
<dbReference type="EMBL" id="BGZK01001572">
    <property type="protein sequence ID" value="GBP82595.1"/>
    <property type="molecule type" value="Genomic_DNA"/>
</dbReference>